<accession>A0A1R4HA74</accession>
<dbReference type="Gene3D" id="2.60.370.10">
    <property type="entry name" value="Ctag/Cox11"/>
    <property type="match status" value="1"/>
</dbReference>
<keyword evidence="12" id="KW-1185">Reference proteome</keyword>
<sequence>MTENLAKKNTRLVQILVLVAIAMFGFGYALVPLYNWVCVDLLGLKDRADIQQSIADKRALAKETVYTVDKSRQVVVEFATVLNGNIPMIFSAQTQQMKVHPGEYYTVNFIAQNTSDRAIVAQAKPSLSPGAVTDFFEKTQCFCFVEQTFKPKETKIMPIRFVVKPDLAADYKTITLLYTFFDITDKK</sequence>
<dbReference type="GO" id="GO:0005886">
    <property type="term" value="C:plasma membrane"/>
    <property type="evidence" value="ECO:0007669"/>
    <property type="project" value="UniProtKB-SubCell"/>
</dbReference>
<evidence type="ECO:0000256" key="1">
    <source>
        <dbReference type="ARBA" id="ARBA00004007"/>
    </source>
</evidence>
<evidence type="ECO:0000313" key="11">
    <source>
        <dbReference type="EMBL" id="SJM92760.1"/>
    </source>
</evidence>
<protein>
    <recommendedName>
        <fullName evidence="4">Cytochrome c oxidase assembly protein CtaG</fullName>
    </recommendedName>
</protein>
<dbReference type="PANTHER" id="PTHR21320:SF3">
    <property type="entry name" value="CYTOCHROME C OXIDASE ASSEMBLY PROTEIN COX11, MITOCHONDRIAL-RELATED"/>
    <property type="match status" value="1"/>
</dbReference>
<dbReference type="PANTHER" id="PTHR21320">
    <property type="entry name" value="CYTOCHROME C OXIDASE ASSEMBLY PROTEIN COX11-RELATED"/>
    <property type="match status" value="1"/>
</dbReference>
<dbReference type="Proteomes" id="UP000195442">
    <property type="component" value="Unassembled WGS sequence"/>
</dbReference>
<evidence type="ECO:0000256" key="6">
    <source>
        <dbReference type="ARBA" id="ARBA00022968"/>
    </source>
</evidence>
<comment type="subcellular location">
    <subcellularLocation>
        <location evidence="2">Cell inner membrane</location>
        <topology evidence="2">Single-pass type II membrane protein</topology>
        <orientation evidence="2">Periplasmic side</orientation>
    </subcellularLocation>
</comment>
<keyword evidence="6" id="KW-0735">Signal-anchor</keyword>
<dbReference type="RefSeq" id="WP_087147105.1">
    <property type="nucleotide sequence ID" value="NZ_FUKJ01000213.1"/>
</dbReference>
<keyword evidence="9 10" id="KW-0472">Membrane</keyword>
<evidence type="ECO:0000256" key="8">
    <source>
        <dbReference type="ARBA" id="ARBA00023008"/>
    </source>
</evidence>
<dbReference type="SUPFAM" id="SSF110111">
    <property type="entry name" value="Ctag/Cox11"/>
    <property type="match status" value="1"/>
</dbReference>
<feature type="transmembrane region" description="Helical" evidence="10">
    <location>
        <begin position="12"/>
        <end position="37"/>
    </location>
</feature>
<gene>
    <name evidence="11" type="primary">ctaG</name>
    <name evidence="11" type="ORF">CRENPOLYSF2_2900007</name>
</gene>
<dbReference type="GO" id="GO:0005507">
    <property type="term" value="F:copper ion binding"/>
    <property type="evidence" value="ECO:0007669"/>
    <property type="project" value="InterPro"/>
</dbReference>
<dbReference type="NCBIfam" id="NF003465">
    <property type="entry name" value="PRK05089.1"/>
    <property type="match status" value="1"/>
</dbReference>
<dbReference type="PIRSF" id="PIRSF005413">
    <property type="entry name" value="COX11"/>
    <property type="match status" value="1"/>
</dbReference>
<evidence type="ECO:0000256" key="9">
    <source>
        <dbReference type="ARBA" id="ARBA00023136"/>
    </source>
</evidence>
<keyword evidence="7 10" id="KW-1133">Transmembrane helix</keyword>
<keyword evidence="5 10" id="KW-0812">Transmembrane</keyword>
<name>A0A1R4HA74_9GAMM</name>
<organism evidence="11 12">
    <name type="scientific">Crenothrix polyspora</name>
    <dbReference type="NCBI Taxonomy" id="360316"/>
    <lineage>
        <taxon>Bacteria</taxon>
        <taxon>Pseudomonadati</taxon>
        <taxon>Pseudomonadota</taxon>
        <taxon>Gammaproteobacteria</taxon>
        <taxon>Methylococcales</taxon>
        <taxon>Crenotrichaceae</taxon>
        <taxon>Crenothrix</taxon>
    </lineage>
</organism>
<dbReference type="Pfam" id="PF04442">
    <property type="entry name" value="CtaG_Cox11"/>
    <property type="match status" value="1"/>
</dbReference>
<dbReference type="EMBL" id="FUKJ01000213">
    <property type="protein sequence ID" value="SJM92760.1"/>
    <property type="molecule type" value="Genomic_DNA"/>
</dbReference>
<keyword evidence="8" id="KW-0186">Copper</keyword>
<evidence type="ECO:0000256" key="3">
    <source>
        <dbReference type="ARBA" id="ARBA00009620"/>
    </source>
</evidence>
<dbReference type="AlphaFoldDB" id="A0A1R4HA74"/>
<evidence type="ECO:0000256" key="10">
    <source>
        <dbReference type="SAM" id="Phobius"/>
    </source>
</evidence>
<dbReference type="InterPro" id="IPR007533">
    <property type="entry name" value="Cyt_c_oxidase_assmbl_CtaG"/>
</dbReference>
<evidence type="ECO:0000313" key="12">
    <source>
        <dbReference type="Proteomes" id="UP000195442"/>
    </source>
</evidence>
<proteinExistence type="inferred from homology"/>
<evidence type="ECO:0000256" key="4">
    <source>
        <dbReference type="ARBA" id="ARBA00015384"/>
    </source>
</evidence>
<comment type="similarity">
    <text evidence="3">Belongs to the COX11/CtaG family.</text>
</comment>
<comment type="function">
    <text evidence="1">Exerts its effect at some terminal stage of cytochrome c oxidase synthesis, probably by being involved in the insertion of the copper B into subunit I.</text>
</comment>
<evidence type="ECO:0000256" key="7">
    <source>
        <dbReference type="ARBA" id="ARBA00022989"/>
    </source>
</evidence>
<dbReference type="OrthoDB" id="9804841at2"/>
<evidence type="ECO:0000256" key="5">
    <source>
        <dbReference type="ARBA" id="ARBA00022692"/>
    </source>
</evidence>
<reference evidence="12" key="1">
    <citation type="submission" date="2017-02" db="EMBL/GenBank/DDBJ databases">
        <authorList>
            <person name="Daims H."/>
        </authorList>
    </citation>
    <scope>NUCLEOTIDE SEQUENCE [LARGE SCALE GENOMIC DNA]</scope>
</reference>
<evidence type="ECO:0000256" key="2">
    <source>
        <dbReference type="ARBA" id="ARBA00004382"/>
    </source>
</evidence>
<dbReference type="InterPro" id="IPR023471">
    <property type="entry name" value="CtaG/Cox11_dom_sf"/>
</dbReference>